<dbReference type="PROSITE" id="PS50977">
    <property type="entry name" value="HTH_TETR_2"/>
    <property type="match status" value="1"/>
</dbReference>
<proteinExistence type="predicted"/>
<dbReference type="PANTHER" id="PTHR30055">
    <property type="entry name" value="HTH-TYPE TRANSCRIPTIONAL REGULATOR RUTR"/>
    <property type="match status" value="1"/>
</dbReference>
<dbReference type="InterPro" id="IPR001647">
    <property type="entry name" value="HTH_TetR"/>
</dbReference>
<dbReference type="AlphaFoldDB" id="A0A7X5R0L3"/>
<dbReference type="InterPro" id="IPR009057">
    <property type="entry name" value="Homeodomain-like_sf"/>
</dbReference>
<dbReference type="SUPFAM" id="SSF46689">
    <property type="entry name" value="Homeodomain-like"/>
    <property type="match status" value="1"/>
</dbReference>
<evidence type="ECO:0000313" key="6">
    <source>
        <dbReference type="EMBL" id="NIH53404.1"/>
    </source>
</evidence>
<feature type="domain" description="HTH tetR-type" evidence="5">
    <location>
        <begin position="10"/>
        <end position="70"/>
    </location>
</feature>
<dbReference type="EMBL" id="JAAMOX010000001">
    <property type="protein sequence ID" value="NIH53404.1"/>
    <property type="molecule type" value="Genomic_DNA"/>
</dbReference>
<keyword evidence="2 4" id="KW-0238">DNA-binding</keyword>
<evidence type="ECO:0000256" key="3">
    <source>
        <dbReference type="ARBA" id="ARBA00023163"/>
    </source>
</evidence>
<evidence type="ECO:0000259" key="5">
    <source>
        <dbReference type="PROSITE" id="PS50977"/>
    </source>
</evidence>
<dbReference type="GO" id="GO:0000976">
    <property type="term" value="F:transcription cis-regulatory region binding"/>
    <property type="evidence" value="ECO:0007669"/>
    <property type="project" value="TreeGrafter"/>
</dbReference>
<keyword evidence="7" id="KW-1185">Reference proteome</keyword>
<name>A0A7X5R0L3_9MICO</name>
<dbReference type="PANTHER" id="PTHR30055:SF234">
    <property type="entry name" value="HTH-TYPE TRANSCRIPTIONAL REGULATOR BETI"/>
    <property type="match status" value="1"/>
</dbReference>
<evidence type="ECO:0000256" key="2">
    <source>
        <dbReference type="ARBA" id="ARBA00023125"/>
    </source>
</evidence>
<dbReference type="InterPro" id="IPR050109">
    <property type="entry name" value="HTH-type_TetR-like_transc_reg"/>
</dbReference>
<reference evidence="6 7" key="1">
    <citation type="submission" date="2020-02" db="EMBL/GenBank/DDBJ databases">
        <title>Sequencing the genomes of 1000 actinobacteria strains.</title>
        <authorList>
            <person name="Klenk H.-P."/>
        </authorList>
    </citation>
    <scope>NUCLEOTIDE SEQUENCE [LARGE SCALE GENOMIC DNA]</scope>
    <source>
        <strain evidence="6 7">DSM 27960</strain>
    </source>
</reference>
<dbReference type="Pfam" id="PF00440">
    <property type="entry name" value="TetR_N"/>
    <property type="match status" value="1"/>
</dbReference>
<dbReference type="RefSeq" id="WP_167148986.1">
    <property type="nucleotide sequence ID" value="NZ_JAAMOX010000001.1"/>
</dbReference>
<evidence type="ECO:0000313" key="7">
    <source>
        <dbReference type="Proteomes" id="UP000541033"/>
    </source>
</evidence>
<organism evidence="6 7">
    <name type="scientific">Lysinibacter cavernae</name>
    <dbReference type="NCBI Taxonomy" id="1640652"/>
    <lineage>
        <taxon>Bacteria</taxon>
        <taxon>Bacillati</taxon>
        <taxon>Actinomycetota</taxon>
        <taxon>Actinomycetes</taxon>
        <taxon>Micrococcales</taxon>
        <taxon>Microbacteriaceae</taxon>
        <taxon>Lysinibacter</taxon>
    </lineage>
</organism>
<accession>A0A7X5R0L3</accession>
<keyword evidence="3" id="KW-0804">Transcription</keyword>
<keyword evidence="1" id="KW-0805">Transcription regulation</keyword>
<dbReference type="Gene3D" id="1.10.357.10">
    <property type="entry name" value="Tetracycline Repressor, domain 2"/>
    <property type="match status" value="1"/>
</dbReference>
<dbReference type="Proteomes" id="UP000541033">
    <property type="component" value="Unassembled WGS sequence"/>
</dbReference>
<feature type="DNA-binding region" description="H-T-H motif" evidence="4">
    <location>
        <begin position="33"/>
        <end position="52"/>
    </location>
</feature>
<gene>
    <name evidence="6" type="ORF">FHX76_001272</name>
</gene>
<protein>
    <submittedName>
        <fullName evidence="6">AcrR family transcriptional regulator</fullName>
    </submittedName>
</protein>
<evidence type="ECO:0000256" key="1">
    <source>
        <dbReference type="ARBA" id="ARBA00023015"/>
    </source>
</evidence>
<dbReference type="PRINTS" id="PR00455">
    <property type="entry name" value="HTHTETR"/>
</dbReference>
<comment type="caution">
    <text evidence="6">The sequence shown here is derived from an EMBL/GenBank/DDBJ whole genome shotgun (WGS) entry which is preliminary data.</text>
</comment>
<dbReference type="GO" id="GO:0003700">
    <property type="term" value="F:DNA-binding transcription factor activity"/>
    <property type="evidence" value="ECO:0007669"/>
    <property type="project" value="TreeGrafter"/>
</dbReference>
<sequence length="197" mass="21526">MPKVSEEYKAERRAEIAAAALRCFARKGFQATSMAEIIAETGLSAGAIYGHYASKDDLVVDCARYFLGNRVNDLARLKDQRPLPQPGQVAAMFIAGFGEDLGDFGILVQVWGEAVSNPKVAELIGSVLTQTRTVYEDYLAEWFRAKGTLNEQECVAKGIAFAPVIVSLCQGYMVQGTVLPDFDGEAYLATLLDLRFD</sequence>
<evidence type="ECO:0000256" key="4">
    <source>
        <dbReference type="PROSITE-ProRule" id="PRU00335"/>
    </source>
</evidence>